<feature type="binding site" evidence="10">
    <location>
        <position position="165"/>
    </location>
    <ligand>
        <name>substrate</name>
    </ligand>
</feature>
<dbReference type="InterPro" id="IPR010138">
    <property type="entry name" value="UDP-diacylglucosamine_Hdrlase"/>
</dbReference>
<comment type="cofactor">
    <cofactor evidence="10">
        <name>Mn(2+)</name>
        <dbReference type="ChEBI" id="CHEBI:29035"/>
    </cofactor>
    <text evidence="10">Binds 2 Mn(2+) ions per subunit in a binuclear metal center.</text>
</comment>
<feature type="binding site" evidence="10">
    <location>
        <position position="10"/>
    </location>
    <ligand>
        <name>Mn(2+)</name>
        <dbReference type="ChEBI" id="CHEBI:29035"/>
        <label>1</label>
    </ligand>
</feature>
<keyword evidence="5 10" id="KW-0479">Metal-binding</keyword>
<evidence type="ECO:0000256" key="4">
    <source>
        <dbReference type="ARBA" id="ARBA00022556"/>
    </source>
</evidence>
<feature type="binding site" evidence="10">
    <location>
        <position position="168"/>
    </location>
    <ligand>
        <name>substrate</name>
    </ligand>
</feature>
<dbReference type="PANTHER" id="PTHR34990:SF1">
    <property type="entry name" value="UDP-2,3-DIACYLGLUCOSAMINE HYDROLASE"/>
    <property type="match status" value="1"/>
</dbReference>
<protein>
    <recommendedName>
        <fullName evidence="10">UDP-2,3-diacylglucosamine hydrolase</fullName>
        <ecNumber evidence="10">3.6.1.54</ecNumber>
    </recommendedName>
    <alternativeName>
        <fullName evidence="10">UDP-2,3-diacylglucosamine diphosphatase</fullName>
    </alternativeName>
</protein>
<proteinExistence type="inferred from homology"/>
<feature type="binding site" evidence="10">
    <location>
        <position position="160"/>
    </location>
    <ligand>
        <name>substrate</name>
    </ligand>
</feature>
<dbReference type="Proteomes" id="UP000632858">
    <property type="component" value="Unassembled WGS sequence"/>
</dbReference>
<keyword evidence="1 10" id="KW-1003">Cell membrane</keyword>
<keyword evidence="8 10" id="KW-0472">Membrane</keyword>
<evidence type="ECO:0000313" key="13">
    <source>
        <dbReference type="Proteomes" id="UP000632858"/>
    </source>
</evidence>
<dbReference type="AlphaFoldDB" id="A0A917CFJ5"/>
<evidence type="ECO:0000256" key="9">
    <source>
        <dbReference type="ARBA" id="ARBA00023211"/>
    </source>
</evidence>
<keyword evidence="4 10" id="KW-0441">Lipid A biosynthesis</keyword>
<feature type="binding site" evidence="10">
    <location>
        <position position="200"/>
    </location>
    <ligand>
        <name>Mn(2+)</name>
        <dbReference type="ChEBI" id="CHEBI:29035"/>
        <label>2</label>
    </ligand>
</feature>
<feature type="binding site" evidence="10">
    <location>
        <position position="122"/>
    </location>
    <ligand>
        <name>substrate</name>
    </ligand>
</feature>
<reference evidence="12" key="2">
    <citation type="submission" date="2020-09" db="EMBL/GenBank/DDBJ databases">
        <authorList>
            <person name="Sun Q."/>
            <person name="Zhou Y."/>
        </authorList>
    </citation>
    <scope>NUCLEOTIDE SEQUENCE</scope>
    <source>
        <strain evidence="12">CGMCC 1.12726</strain>
    </source>
</reference>
<gene>
    <name evidence="10 12" type="primary">lpxH</name>
    <name evidence="12" type="ORF">GCM10010960_03800</name>
</gene>
<keyword evidence="7 10" id="KW-0443">Lipid metabolism</keyword>
<comment type="function">
    <text evidence="10">Hydrolyzes the pyrophosphate bond of UDP-2,3-diacylglucosamine to yield 2,3-diacylglucosamine 1-phosphate (lipid X) and UMP by catalyzing the attack of water at the alpha-P atom. Involved in the biosynthesis of lipid A, a phosphorylated glycolipid that anchors the lipopolysaccharide to the outer membrane of the cell.</text>
</comment>
<dbReference type="PANTHER" id="PTHR34990">
    <property type="entry name" value="UDP-2,3-DIACYLGLUCOSAMINE HYDROLASE-RELATED"/>
    <property type="match status" value="1"/>
</dbReference>
<keyword evidence="6 10" id="KW-0378">Hydrolase</keyword>
<dbReference type="InterPro" id="IPR043461">
    <property type="entry name" value="LpxH-like"/>
</dbReference>
<comment type="catalytic activity">
    <reaction evidence="10">
        <text>UDP-2-N,3-O-bis[(3R)-3-hydroxytetradecanoyl]-alpha-D-glucosamine + H2O = 2-N,3-O-bis[(3R)-3-hydroxytetradecanoyl]-alpha-D-glucosaminyl 1-phosphate + UMP + 2 H(+)</text>
        <dbReference type="Rhea" id="RHEA:25213"/>
        <dbReference type="ChEBI" id="CHEBI:15377"/>
        <dbReference type="ChEBI" id="CHEBI:15378"/>
        <dbReference type="ChEBI" id="CHEBI:57865"/>
        <dbReference type="ChEBI" id="CHEBI:57957"/>
        <dbReference type="ChEBI" id="CHEBI:78847"/>
        <dbReference type="EC" id="3.6.1.54"/>
    </reaction>
</comment>
<dbReference type="GO" id="GO:0008758">
    <property type="term" value="F:UDP-2,3-diacylglucosamine hydrolase activity"/>
    <property type="evidence" value="ECO:0007669"/>
    <property type="project" value="UniProtKB-UniRule"/>
</dbReference>
<comment type="subcellular location">
    <subcellularLocation>
        <location evidence="10">Cell inner membrane</location>
        <topology evidence="10">Peripheral membrane protein</topology>
        <orientation evidence="10">Cytoplasmic side</orientation>
    </subcellularLocation>
</comment>
<dbReference type="RefSeq" id="WP_188447167.1">
    <property type="nucleotide sequence ID" value="NZ_BMFO01000001.1"/>
</dbReference>
<reference evidence="12" key="1">
    <citation type="journal article" date="2014" name="Int. J. Syst. Evol. Microbiol.">
        <title>Complete genome sequence of Corynebacterium casei LMG S-19264T (=DSM 44701T), isolated from a smear-ripened cheese.</title>
        <authorList>
            <consortium name="US DOE Joint Genome Institute (JGI-PGF)"/>
            <person name="Walter F."/>
            <person name="Albersmeier A."/>
            <person name="Kalinowski J."/>
            <person name="Ruckert C."/>
        </authorList>
    </citation>
    <scope>NUCLEOTIDE SEQUENCE</scope>
    <source>
        <strain evidence="12">CGMCC 1.12726</strain>
    </source>
</reference>
<keyword evidence="2 10" id="KW-0444">Lipid biosynthesis</keyword>
<dbReference type="CDD" id="cd07398">
    <property type="entry name" value="MPP_YbbF-LpxH"/>
    <property type="match status" value="1"/>
</dbReference>
<dbReference type="NCBIfam" id="NF003743">
    <property type="entry name" value="PRK05340.1"/>
    <property type="match status" value="1"/>
</dbReference>
<sequence>MSRLFISDLHLDAGRPQTTAQFLDFLAAECRGAEALYILGDLFEAWIGDDDDSALAESVQDALAICSAAGTRLFVQRGNRDFLLGPAFAARIGAQLLPDFAVITCAGEPALLMHGDLLCTQDSEYLAFRAQVRDPAWQSAFLAQPLAARHAFAERARQASQIRQQGLKDTSQLETITDVTPADVVSVMRRYGVRRLIHGHTHRPARHALEIDGMPAERIVLGDWYTQESRLRDENGRLELSAAPAG</sequence>
<name>A0A917CFJ5_9GAMM</name>
<feature type="binding site" evidence="10">
    <location>
        <position position="114"/>
    </location>
    <ligand>
        <name>Mn(2+)</name>
        <dbReference type="ChEBI" id="CHEBI:29035"/>
        <label>2</label>
    </ligand>
</feature>
<dbReference type="EC" id="3.6.1.54" evidence="10"/>
<evidence type="ECO:0000256" key="2">
    <source>
        <dbReference type="ARBA" id="ARBA00022516"/>
    </source>
</evidence>
<dbReference type="Pfam" id="PF00149">
    <property type="entry name" value="Metallophos"/>
    <property type="match status" value="1"/>
</dbReference>
<evidence type="ECO:0000256" key="6">
    <source>
        <dbReference type="ARBA" id="ARBA00022801"/>
    </source>
</evidence>
<keyword evidence="3 10" id="KW-0997">Cell inner membrane</keyword>
<dbReference type="Gene3D" id="3.60.21.10">
    <property type="match status" value="1"/>
</dbReference>
<comment type="pathway">
    <text evidence="10">Glycolipid biosynthesis; lipid IV(A) biosynthesis; lipid IV(A) from (3R)-3-hydroxytetradecanoyl-[acyl-carrier-protein] and UDP-N-acetyl-alpha-D-glucosamine: step 4/6.</text>
</comment>
<dbReference type="NCBIfam" id="TIGR01854">
    <property type="entry name" value="lipid_A_lpxH"/>
    <property type="match status" value="1"/>
</dbReference>
<organism evidence="12 13">
    <name type="scientific">Arenimonas maotaiensis</name>
    <dbReference type="NCBI Taxonomy" id="1446479"/>
    <lineage>
        <taxon>Bacteria</taxon>
        <taxon>Pseudomonadati</taxon>
        <taxon>Pseudomonadota</taxon>
        <taxon>Gammaproteobacteria</taxon>
        <taxon>Lysobacterales</taxon>
        <taxon>Lysobacteraceae</taxon>
        <taxon>Arenimonas</taxon>
    </lineage>
</organism>
<feature type="binding site" evidence="10">
    <location>
        <position position="202"/>
    </location>
    <ligand>
        <name>Mn(2+)</name>
        <dbReference type="ChEBI" id="CHEBI:29035"/>
        <label>1</label>
    </ligand>
</feature>
<feature type="binding site" evidence="10">
    <location>
        <position position="41"/>
    </location>
    <ligand>
        <name>Mn(2+)</name>
        <dbReference type="ChEBI" id="CHEBI:29035"/>
        <label>2</label>
    </ligand>
</feature>
<dbReference type="HAMAP" id="MF_00575">
    <property type="entry name" value="LpxH"/>
    <property type="match status" value="1"/>
</dbReference>
<dbReference type="GO" id="GO:0005737">
    <property type="term" value="C:cytoplasm"/>
    <property type="evidence" value="ECO:0007669"/>
    <property type="project" value="InterPro"/>
</dbReference>
<dbReference type="SUPFAM" id="SSF56300">
    <property type="entry name" value="Metallo-dependent phosphatases"/>
    <property type="match status" value="1"/>
</dbReference>
<comment type="similarity">
    <text evidence="10">Belongs to the LpxH family.</text>
</comment>
<evidence type="ECO:0000256" key="7">
    <source>
        <dbReference type="ARBA" id="ARBA00023098"/>
    </source>
</evidence>
<evidence type="ECO:0000313" key="12">
    <source>
        <dbReference type="EMBL" id="GGF85052.1"/>
    </source>
</evidence>
<dbReference type="InterPro" id="IPR029052">
    <property type="entry name" value="Metallo-depent_PP-like"/>
</dbReference>
<feature type="binding site" evidence="10">
    <location>
        <position position="79"/>
    </location>
    <ligand>
        <name>Mn(2+)</name>
        <dbReference type="ChEBI" id="CHEBI:29035"/>
        <label>2</label>
    </ligand>
</feature>
<evidence type="ECO:0000256" key="10">
    <source>
        <dbReference type="HAMAP-Rule" id="MF_00575"/>
    </source>
</evidence>
<dbReference type="GO" id="GO:0019897">
    <property type="term" value="C:extrinsic component of plasma membrane"/>
    <property type="evidence" value="ECO:0007669"/>
    <property type="project" value="UniProtKB-UniRule"/>
</dbReference>
<feature type="binding site" evidence="10">
    <location>
        <position position="200"/>
    </location>
    <ligand>
        <name>substrate</name>
    </ligand>
</feature>
<comment type="caution">
    <text evidence="12">The sequence shown here is derived from an EMBL/GenBank/DDBJ whole genome shotgun (WGS) entry which is preliminary data.</text>
</comment>
<feature type="binding site" evidence="10">
    <location>
        <begin position="79"/>
        <end position="80"/>
    </location>
    <ligand>
        <name>substrate</name>
    </ligand>
</feature>
<feature type="binding site" evidence="10">
    <location>
        <position position="8"/>
    </location>
    <ligand>
        <name>Mn(2+)</name>
        <dbReference type="ChEBI" id="CHEBI:29035"/>
        <label>1</label>
    </ligand>
</feature>
<dbReference type="GO" id="GO:0030145">
    <property type="term" value="F:manganese ion binding"/>
    <property type="evidence" value="ECO:0007669"/>
    <property type="project" value="UniProtKB-UniRule"/>
</dbReference>
<evidence type="ECO:0000256" key="1">
    <source>
        <dbReference type="ARBA" id="ARBA00022475"/>
    </source>
</evidence>
<dbReference type="EMBL" id="BMFO01000001">
    <property type="protein sequence ID" value="GGF85052.1"/>
    <property type="molecule type" value="Genomic_DNA"/>
</dbReference>
<feature type="domain" description="Calcineurin-like phosphoesterase" evidence="11">
    <location>
        <begin position="4"/>
        <end position="204"/>
    </location>
</feature>
<evidence type="ECO:0000256" key="8">
    <source>
        <dbReference type="ARBA" id="ARBA00023136"/>
    </source>
</evidence>
<accession>A0A917CFJ5</accession>
<evidence type="ECO:0000256" key="5">
    <source>
        <dbReference type="ARBA" id="ARBA00022723"/>
    </source>
</evidence>
<keyword evidence="13" id="KW-1185">Reference proteome</keyword>
<dbReference type="InterPro" id="IPR004843">
    <property type="entry name" value="Calcineurin-like_PHP"/>
</dbReference>
<evidence type="ECO:0000256" key="3">
    <source>
        <dbReference type="ARBA" id="ARBA00022519"/>
    </source>
</evidence>
<evidence type="ECO:0000259" key="11">
    <source>
        <dbReference type="Pfam" id="PF00149"/>
    </source>
</evidence>
<feature type="binding site" evidence="10">
    <location>
        <position position="41"/>
    </location>
    <ligand>
        <name>Mn(2+)</name>
        <dbReference type="ChEBI" id="CHEBI:29035"/>
        <label>1</label>
    </ligand>
</feature>
<keyword evidence="9 10" id="KW-0464">Manganese</keyword>
<dbReference type="GO" id="GO:0009245">
    <property type="term" value="P:lipid A biosynthetic process"/>
    <property type="evidence" value="ECO:0007669"/>
    <property type="project" value="UniProtKB-UniRule"/>
</dbReference>